<dbReference type="GO" id="GO:0005737">
    <property type="term" value="C:cytoplasm"/>
    <property type="evidence" value="ECO:0007669"/>
    <property type="project" value="UniProtKB-SubCell"/>
</dbReference>
<evidence type="ECO:0000256" key="5">
    <source>
        <dbReference type="HAMAP-Rule" id="MF_01151"/>
    </source>
</evidence>
<dbReference type="SUPFAM" id="SSF58014">
    <property type="entry name" value="Coiled-coil domain of nucleotide exchange factor GrpE"/>
    <property type="match status" value="1"/>
</dbReference>
<dbReference type="PANTHER" id="PTHR21237">
    <property type="entry name" value="GRPE PROTEIN"/>
    <property type="match status" value="1"/>
</dbReference>
<dbReference type="EMBL" id="LR822030">
    <property type="protein sequence ID" value="CAD0153842.1"/>
    <property type="molecule type" value="Genomic_DNA"/>
</dbReference>
<dbReference type="InterPro" id="IPR009012">
    <property type="entry name" value="GrpE_head"/>
</dbReference>
<dbReference type="PANTHER" id="PTHR21237:SF23">
    <property type="entry name" value="GRPE PROTEIN HOMOLOG, MITOCHONDRIAL"/>
    <property type="match status" value="1"/>
</dbReference>
<dbReference type="Gene3D" id="3.90.20.20">
    <property type="match status" value="1"/>
</dbReference>
<dbReference type="Proteomes" id="UP000509120">
    <property type="component" value="Chromosome"/>
</dbReference>
<dbReference type="AlphaFoldDB" id="A0AAN1ZXU0"/>
<dbReference type="NCBIfam" id="NF010759">
    <property type="entry name" value="PRK14162.1"/>
    <property type="match status" value="1"/>
</dbReference>
<dbReference type="NCBIfam" id="NF010753">
    <property type="entry name" value="PRK14156.1"/>
    <property type="match status" value="1"/>
</dbReference>
<dbReference type="InterPro" id="IPR000740">
    <property type="entry name" value="GrpE"/>
</dbReference>
<evidence type="ECO:0000256" key="4">
    <source>
        <dbReference type="ARBA" id="ARBA00023186"/>
    </source>
</evidence>
<feature type="compositionally biased region" description="Acidic residues" evidence="8">
    <location>
        <begin position="1"/>
        <end position="23"/>
    </location>
</feature>
<evidence type="ECO:0000256" key="1">
    <source>
        <dbReference type="ARBA" id="ARBA00009054"/>
    </source>
</evidence>
<gene>
    <name evidence="5 9" type="primary">grpE</name>
    <name evidence="9" type="ORF">STHERMO_0146</name>
</gene>
<dbReference type="GO" id="GO:0000774">
    <property type="term" value="F:adenyl-nucleotide exchange factor activity"/>
    <property type="evidence" value="ECO:0007669"/>
    <property type="project" value="InterPro"/>
</dbReference>
<accession>A0AAN1ZXU0</accession>
<dbReference type="NCBIfam" id="NF010738">
    <property type="entry name" value="PRK14140.1"/>
    <property type="match status" value="1"/>
</dbReference>
<protein>
    <recommendedName>
        <fullName evidence="5 6">Protein GrpE</fullName>
    </recommendedName>
    <alternativeName>
        <fullName evidence="5">HSP-70 cofactor</fullName>
    </alternativeName>
</protein>
<evidence type="ECO:0000256" key="3">
    <source>
        <dbReference type="ARBA" id="ARBA00023016"/>
    </source>
</evidence>
<dbReference type="FunFam" id="2.30.22.10:FF:000004">
    <property type="entry name" value="Protein GrpE"/>
    <property type="match status" value="1"/>
</dbReference>
<evidence type="ECO:0000313" key="9">
    <source>
        <dbReference type="EMBL" id="CAD0153842.1"/>
    </source>
</evidence>
<dbReference type="RefSeq" id="WP_011680648.1">
    <property type="nucleotide sequence ID" value="NZ_CAKMBF010000013.1"/>
</dbReference>
<dbReference type="CDD" id="cd00446">
    <property type="entry name" value="GrpE"/>
    <property type="match status" value="1"/>
</dbReference>
<reference evidence="9 10" key="1">
    <citation type="submission" date="2020-06" db="EMBL/GenBank/DDBJ databases">
        <authorList>
            <person name="Chuat V."/>
        </authorList>
    </citation>
    <scope>NUCLEOTIDE SEQUENCE [LARGE SCALE GENOMIC DNA]</scope>
    <source>
        <strain evidence="9">STH_CIRM_1046</strain>
    </source>
</reference>
<name>A0AAN1ZXU0_STRTR</name>
<keyword evidence="3 5" id="KW-0346">Stress response</keyword>
<evidence type="ECO:0000256" key="6">
    <source>
        <dbReference type="RuleBase" id="RU000639"/>
    </source>
</evidence>
<dbReference type="GO" id="GO:0042803">
    <property type="term" value="F:protein homodimerization activity"/>
    <property type="evidence" value="ECO:0007669"/>
    <property type="project" value="InterPro"/>
</dbReference>
<comment type="subcellular location">
    <subcellularLocation>
        <location evidence="5">Cytoplasm</location>
    </subcellularLocation>
</comment>
<dbReference type="Gene3D" id="2.30.22.10">
    <property type="entry name" value="Head domain of nucleotide exchange factor GrpE"/>
    <property type="match status" value="1"/>
</dbReference>
<dbReference type="SMR" id="A0AAN1ZXU0"/>
<proteinExistence type="inferred from homology"/>
<comment type="function">
    <text evidence="5 6">Participates actively in the response to hyperosmotic and heat shock by preventing the aggregation of stress-denatured proteins, in association with DnaK and GrpE. It is the nucleotide exchange factor for DnaK and may function as a thermosensor. Unfolded proteins bind initially to DnaJ; upon interaction with the DnaJ-bound protein, DnaK hydrolyzes its bound ATP, resulting in the formation of a stable complex. GrpE releases ADP from DnaK; ATP binding to DnaK triggers the release of the substrate protein, thus completing the reaction cycle. Several rounds of ATP-dependent interactions between DnaJ, DnaK and GrpE are required for fully efficient folding.</text>
</comment>
<feature type="compositionally biased region" description="Basic and acidic residues" evidence="8">
    <location>
        <begin position="52"/>
        <end position="65"/>
    </location>
</feature>
<organism evidence="9 10">
    <name type="scientific">Streptococcus thermophilus</name>
    <dbReference type="NCBI Taxonomy" id="1308"/>
    <lineage>
        <taxon>Bacteria</taxon>
        <taxon>Bacillati</taxon>
        <taxon>Bacillota</taxon>
        <taxon>Bacilli</taxon>
        <taxon>Lactobacillales</taxon>
        <taxon>Streptococcaceae</taxon>
        <taxon>Streptococcus</taxon>
    </lineage>
</organism>
<comment type="subunit">
    <text evidence="5">Homodimer.</text>
</comment>
<dbReference type="GO" id="GO:0051082">
    <property type="term" value="F:unfolded protein binding"/>
    <property type="evidence" value="ECO:0007669"/>
    <property type="project" value="TreeGrafter"/>
</dbReference>
<dbReference type="SUPFAM" id="SSF51064">
    <property type="entry name" value="Head domain of nucleotide exchange factor GrpE"/>
    <property type="match status" value="1"/>
</dbReference>
<dbReference type="HAMAP" id="MF_01151">
    <property type="entry name" value="GrpE"/>
    <property type="match status" value="1"/>
</dbReference>
<comment type="similarity">
    <text evidence="1 5 7">Belongs to the GrpE family.</text>
</comment>
<keyword evidence="2 5" id="KW-0963">Cytoplasm</keyword>
<evidence type="ECO:0000256" key="8">
    <source>
        <dbReference type="SAM" id="MobiDB-lite"/>
    </source>
</evidence>
<evidence type="ECO:0000256" key="2">
    <source>
        <dbReference type="ARBA" id="ARBA00022490"/>
    </source>
</evidence>
<dbReference type="Pfam" id="PF01025">
    <property type="entry name" value="GrpE"/>
    <property type="match status" value="1"/>
</dbReference>
<keyword evidence="4 5" id="KW-0143">Chaperone</keyword>
<dbReference type="InterPro" id="IPR013805">
    <property type="entry name" value="GrpE_CC"/>
</dbReference>
<dbReference type="PRINTS" id="PR00773">
    <property type="entry name" value="GRPEPROTEIN"/>
</dbReference>
<evidence type="ECO:0000256" key="7">
    <source>
        <dbReference type="RuleBase" id="RU004478"/>
    </source>
</evidence>
<sequence>MTEDIKEEEVKEEEATETTEEVVEETKEATETTEEVVEGTKEATETTEEVVEETKETSELEEAQARAEEFENKYLRVHAEMQNIQRRAKEERQQLQKYRSQDLAKAILPSLDNIERALAVEGLTDDVKKGLEMIQESLINGLKEEGIEEIAADGEFDHNFHMAIQTMPADDEHPADTIAQVFQKGYKLHDRILRPAMVVVYKEN</sequence>
<dbReference type="GO" id="GO:0006457">
    <property type="term" value="P:protein folding"/>
    <property type="evidence" value="ECO:0007669"/>
    <property type="project" value="InterPro"/>
</dbReference>
<dbReference type="GO" id="GO:0051087">
    <property type="term" value="F:protein-folding chaperone binding"/>
    <property type="evidence" value="ECO:0007669"/>
    <property type="project" value="InterPro"/>
</dbReference>
<dbReference type="PROSITE" id="PS01071">
    <property type="entry name" value="GRPE"/>
    <property type="match status" value="1"/>
</dbReference>
<feature type="region of interest" description="Disordered" evidence="8">
    <location>
        <begin position="1"/>
        <end position="65"/>
    </location>
</feature>
<evidence type="ECO:0000313" key="10">
    <source>
        <dbReference type="Proteomes" id="UP000509120"/>
    </source>
</evidence>